<name>A0AAV4PAL0_9ARAC</name>
<evidence type="ECO:0000313" key="1">
    <source>
        <dbReference type="EMBL" id="GIX94063.1"/>
    </source>
</evidence>
<dbReference type="AlphaFoldDB" id="A0AAV4PAL0"/>
<reference evidence="1 2" key="1">
    <citation type="submission" date="2021-06" db="EMBL/GenBank/DDBJ databases">
        <title>Caerostris darwini draft genome.</title>
        <authorList>
            <person name="Kono N."/>
            <person name="Arakawa K."/>
        </authorList>
    </citation>
    <scope>NUCLEOTIDE SEQUENCE [LARGE SCALE GENOMIC DNA]</scope>
</reference>
<dbReference type="EMBL" id="BPLQ01002575">
    <property type="protein sequence ID" value="GIX94063.1"/>
    <property type="molecule type" value="Genomic_DNA"/>
</dbReference>
<gene>
    <name evidence="1" type="ORF">CDAR_227111</name>
</gene>
<proteinExistence type="predicted"/>
<comment type="caution">
    <text evidence="1">The sequence shown here is derived from an EMBL/GenBank/DDBJ whole genome shotgun (WGS) entry which is preliminary data.</text>
</comment>
<dbReference type="Proteomes" id="UP001054837">
    <property type="component" value="Unassembled WGS sequence"/>
</dbReference>
<sequence length="82" mass="9225">MSKERADREIAPKLRPEAANYKLTSFVKSPLCCLRLDDSGGAGEGVLVEVSEIIIRQEPLSNPYYYSCTRIVREDVIDVVIH</sequence>
<keyword evidence="2" id="KW-1185">Reference proteome</keyword>
<organism evidence="1 2">
    <name type="scientific">Caerostris darwini</name>
    <dbReference type="NCBI Taxonomy" id="1538125"/>
    <lineage>
        <taxon>Eukaryota</taxon>
        <taxon>Metazoa</taxon>
        <taxon>Ecdysozoa</taxon>
        <taxon>Arthropoda</taxon>
        <taxon>Chelicerata</taxon>
        <taxon>Arachnida</taxon>
        <taxon>Araneae</taxon>
        <taxon>Araneomorphae</taxon>
        <taxon>Entelegynae</taxon>
        <taxon>Araneoidea</taxon>
        <taxon>Araneidae</taxon>
        <taxon>Caerostris</taxon>
    </lineage>
</organism>
<accession>A0AAV4PAL0</accession>
<evidence type="ECO:0000313" key="2">
    <source>
        <dbReference type="Proteomes" id="UP001054837"/>
    </source>
</evidence>
<protein>
    <submittedName>
        <fullName evidence="1">Uncharacterized protein</fullName>
    </submittedName>
</protein>